<comment type="caution">
    <text evidence="4">The sequence shown here is derived from an EMBL/GenBank/DDBJ whole genome shotgun (WGS) entry which is preliminary data.</text>
</comment>
<dbReference type="Pfam" id="PF01725">
    <property type="entry name" value="Ham1p_like"/>
    <property type="match status" value="1"/>
</dbReference>
<organism evidence="4">
    <name type="scientific">Candidatus Methanomethylicus mesodigestus</name>
    <dbReference type="NCBI Taxonomy" id="1867258"/>
    <lineage>
        <taxon>Archaea</taxon>
        <taxon>Thermoproteota</taxon>
        <taxon>Methanosuratincolia</taxon>
        <taxon>Candidatus Methanomethylicales</taxon>
        <taxon>Candidatus Methanomethylicaceae</taxon>
        <taxon>Candidatus Methanomethylicus</taxon>
    </lineage>
</organism>
<dbReference type="NCBIfam" id="TIGR00042">
    <property type="entry name" value="RdgB/HAM1 family non-canonical purine NTP pyrophosphatase"/>
    <property type="match status" value="1"/>
</dbReference>
<dbReference type="InterPro" id="IPR002637">
    <property type="entry name" value="RdgB/HAM1"/>
</dbReference>
<protein>
    <submittedName>
        <fullName evidence="4">XTP/dITP diphosphatase</fullName>
    </submittedName>
</protein>
<comment type="similarity">
    <text evidence="1 3">Belongs to the HAM1 NTPase family.</text>
</comment>
<proteinExistence type="inferred from homology"/>
<dbReference type="EMBL" id="DSTX01000008">
    <property type="protein sequence ID" value="HFK20632.1"/>
    <property type="molecule type" value="Genomic_DNA"/>
</dbReference>
<dbReference type="GO" id="GO:0009143">
    <property type="term" value="P:nucleoside triphosphate catabolic process"/>
    <property type="evidence" value="ECO:0007669"/>
    <property type="project" value="InterPro"/>
</dbReference>
<evidence type="ECO:0000256" key="1">
    <source>
        <dbReference type="ARBA" id="ARBA00008023"/>
    </source>
</evidence>
<keyword evidence="2 3" id="KW-0378">Hydrolase</keyword>
<evidence type="ECO:0000256" key="3">
    <source>
        <dbReference type="RuleBase" id="RU003781"/>
    </source>
</evidence>
<evidence type="ECO:0000313" key="4">
    <source>
        <dbReference type="EMBL" id="HFK20632.1"/>
    </source>
</evidence>
<dbReference type="Gene3D" id="3.90.950.10">
    <property type="match status" value="1"/>
</dbReference>
<evidence type="ECO:0000256" key="2">
    <source>
        <dbReference type="ARBA" id="ARBA00022801"/>
    </source>
</evidence>
<accession>A0A7C3IT17</accession>
<dbReference type="InterPro" id="IPR029001">
    <property type="entry name" value="ITPase-like_fam"/>
</dbReference>
<dbReference type="GO" id="GO:0005737">
    <property type="term" value="C:cytoplasm"/>
    <property type="evidence" value="ECO:0007669"/>
    <property type="project" value="TreeGrafter"/>
</dbReference>
<name>A0A7C3IT17_9CREN</name>
<dbReference type="NCBIfam" id="NF011396">
    <property type="entry name" value="PRK14821.1"/>
    <property type="match status" value="1"/>
</dbReference>
<dbReference type="SUPFAM" id="SSF52972">
    <property type="entry name" value="ITPase-like"/>
    <property type="match status" value="1"/>
</dbReference>
<dbReference type="GO" id="GO:0047429">
    <property type="term" value="F:nucleoside triphosphate diphosphatase activity"/>
    <property type="evidence" value="ECO:0007669"/>
    <property type="project" value="InterPro"/>
</dbReference>
<dbReference type="CDD" id="cd00515">
    <property type="entry name" value="HAM1"/>
    <property type="match status" value="1"/>
</dbReference>
<dbReference type="PANTHER" id="PTHR11067:SF9">
    <property type="entry name" value="INOSINE TRIPHOSPHATE PYROPHOSPHATASE"/>
    <property type="match status" value="1"/>
</dbReference>
<gene>
    <name evidence="4" type="ORF">ENS19_05035</name>
</gene>
<dbReference type="AlphaFoldDB" id="A0A7C3IT17"/>
<sequence>MGKREILFATGNPHKVEEANRTLSQFGICLRIANCEKVEIQSDSLERIAEHAAASAAAKLGCPVIAEDSGLFIKSLGGFPGPYSSYAFKTIGCSGILRLMEGVSDRRAAFRCSIAYAVPGNPTLLFAGEALGFISDSARGTRGFGFDPIFKSNEGRGLTFAEMEAEEKDRISHRGRAFRSFGDWCIRSEGSTKT</sequence>
<reference evidence="4" key="1">
    <citation type="journal article" date="2020" name="mSystems">
        <title>Genome- and Community-Level Interaction Insights into Carbon Utilization and Element Cycling Functions of Hydrothermarchaeota in Hydrothermal Sediment.</title>
        <authorList>
            <person name="Zhou Z."/>
            <person name="Liu Y."/>
            <person name="Xu W."/>
            <person name="Pan J."/>
            <person name="Luo Z.H."/>
            <person name="Li M."/>
        </authorList>
    </citation>
    <scope>NUCLEOTIDE SEQUENCE [LARGE SCALE GENOMIC DNA]</scope>
    <source>
        <strain evidence="4">SpSt-468</strain>
    </source>
</reference>
<dbReference type="PANTHER" id="PTHR11067">
    <property type="entry name" value="INOSINE TRIPHOSPHATE PYROPHOSPHATASE/HAM1 PROTEIN"/>
    <property type="match status" value="1"/>
</dbReference>